<proteinExistence type="predicted"/>
<dbReference type="InterPro" id="IPR029465">
    <property type="entry name" value="ATPgrasp_TupA"/>
</dbReference>
<accession>A0A7M1LF67</accession>
<name>A0A7M1LF67_9BACT</name>
<organism evidence="1 2">
    <name type="scientific">Campylobacter corcagiensis</name>
    <dbReference type="NCBI Taxonomy" id="1448857"/>
    <lineage>
        <taxon>Bacteria</taxon>
        <taxon>Pseudomonadati</taxon>
        <taxon>Campylobacterota</taxon>
        <taxon>Epsilonproteobacteria</taxon>
        <taxon>Campylobacterales</taxon>
        <taxon>Campylobacteraceae</taxon>
        <taxon>Campylobacter</taxon>
    </lineage>
</organism>
<reference evidence="1 2" key="1">
    <citation type="submission" date="2020-10" db="EMBL/GenBank/DDBJ databases">
        <title>Campylobacter and Helicobacter PacBio genomes.</title>
        <authorList>
            <person name="Lane C."/>
        </authorList>
    </citation>
    <scope>NUCLEOTIDE SEQUENCE [LARGE SCALE GENOMIC DNA]</scope>
    <source>
        <strain evidence="1 2">2016D-0077</strain>
    </source>
</reference>
<dbReference type="RefSeq" id="WP_025803594.1">
    <property type="nucleotide sequence ID" value="NZ_CP053842.1"/>
</dbReference>
<dbReference type="Proteomes" id="UP000594749">
    <property type="component" value="Chromosome"/>
</dbReference>
<gene>
    <name evidence="1" type="ORF">IMC76_08490</name>
</gene>
<dbReference type="OrthoDB" id="9791827at2"/>
<dbReference type="Pfam" id="PF14305">
    <property type="entry name" value="ATPgrasp_TupA"/>
    <property type="match status" value="1"/>
</dbReference>
<evidence type="ECO:0000313" key="1">
    <source>
        <dbReference type="EMBL" id="QOQ87232.1"/>
    </source>
</evidence>
<dbReference type="EMBL" id="CP063078">
    <property type="protein sequence ID" value="QOQ87232.1"/>
    <property type="molecule type" value="Genomic_DNA"/>
</dbReference>
<sequence>MFDRVSKFSYFFATEILNLIIKDDKKLFEIIYKFIHHEEINWDDPKCLSEKINYRKIYQKNPLFSLCADKYRVRDYVKNHTQICKLIPLLGVYDSFDEIDFSKFDCDVILKTNHASSVVAIIKKGDEIDMKALKKQMDFAMSMDFGEFSRESHYSKIPPKIIAEKLMTDESGNIPNDIKIHCFYGEPKFIQIANPEHTTNDIFDLDWNRLDVIYRNEPSNNPMKKPKNLEQILKVSSELSNEFDYVRVDLYNLGDEIYFGELTFTPNGGFAKILPREFDYEWGSYWDVKKSVQNQRC</sequence>
<keyword evidence="2" id="KW-1185">Reference proteome</keyword>
<evidence type="ECO:0000313" key="2">
    <source>
        <dbReference type="Proteomes" id="UP000594749"/>
    </source>
</evidence>
<protein>
    <submittedName>
        <fullName evidence="1">Uncharacterized protein</fullName>
    </submittedName>
</protein>
<dbReference type="AlphaFoldDB" id="A0A7M1LF67"/>